<feature type="domain" description="Aerobactin siderophore biosynthesis IucA/IucC-like C-terminal" evidence="1">
    <location>
        <begin position="75"/>
        <end position="218"/>
    </location>
</feature>
<evidence type="ECO:0000313" key="2">
    <source>
        <dbReference type="EMBL" id="MBP2236811.1"/>
    </source>
</evidence>
<proteinExistence type="predicted"/>
<dbReference type="EMBL" id="JAGILA010000004">
    <property type="protein sequence ID" value="MBP2236811.1"/>
    <property type="molecule type" value="Genomic_DNA"/>
</dbReference>
<dbReference type="NCBIfam" id="TIGR03951">
    <property type="entry name" value="Fe_III_red_FhuF"/>
    <property type="match status" value="1"/>
</dbReference>
<evidence type="ECO:0000313" key="3">
    <source>
        <dbReference type="Proteomes" id="UP000730739"/>
    </source>
</evidence>
<accession>A0ABS4R1L9</accession>
<dbReference type="Proteomes" id="UP000730739">
    <property type="component" value="Unassembled WGS sequence"/>
</dbReference>
<gene>
    <name evidence="2" type="ORF">J2Z31_003325</name>
</gene>
<dbReference type="InterPro" id="IPR008090">
    <property type="entry name" value="Fe_iron_reduct"/>
</dbReference>
<protein>
    <submittedName>
        <fullName evidence="2">Ferric iron reductase protein FhuF</fullName>
    </submittedName>
</protein>
<dbReference type="PRINTS" id="PR01714">
    <property type="entry name" value="2FE2SRDCTASE"/>
</dbReference>
<keyword evidence="3" id="KW-1185">Reference proteome</keyword>
<organism evidence="2 3">
    <name type="scientific">Sinorhizobium kostiense</name>
    <dbReference type="NCBI Taxonomy" id="76747"/>
    <lineage>
        <taxon>Bacteria</taxon>
        <taxon>Pseudomonadati</taxon>
        <taxon>Pseudomonadota</taxon>
        <taxon>Alphaproteobacteria</taxon>
        <taxon>Hyphomicrobiales</taxon>
        <taxon>Rhizobiaceae</taxon>
        <taxon>Sinorhizobium/Ensifer group</taxon>
        <taxon>Sinorhizobium</taxon>
    </lineage>
</organism>
<comment type="caution">
    <text evidence="2">The sequence shown here is derived from an EMBL/GenBank/DDBJ whole genome shotgun (WGS) entry which is preliminary data.</text>
</comment>
<name>A0ABS4R1L9_9HYPH</name>
<dbReference type="InterPro" id="IPR022770">
    <property type="entry name" value="IucA/IucC-like_C"/>
</dbReference>
<reference evidence="2 3" key="1">
    <citation type="submission" date="2021-03" db="EMBL/GenBank/DDBJ databases">
        <title>Genomic Encyclopedia of Type Strains, Phase IV (KMG-IV): sequencing the most valuable type-strain genomes for metagenomic binning, comparative biology and taxonomic classification.</title>
        <authorList>
            <person name="Goeker M."/>
        </authorList>
    </citation>
    <scope>NUCLEOTIDE SEQUENCE [LARGE SCALE GENOMIC DNA]</scope>
    <source>
        <strain evidence="2 3">DSM 13372</strain>
    </source>
</reference>
<evidence type="ECO:0000259" key="1">
    <source>
        <dbReference type="Pfam" id="PF06276"/>
    </source>
</evidence>
<dbReference type="Pfam" id="PF06276">
    <property type="entry name" value="FhuF"/>
    <property type="match status" value="1"/>
</dbReference>
<sequence>MAPDGHDRTPQAGRPPGLSAAFAGPHAWCNEKMVLSEDLSDGMPLPEFFGSAAFDLAISTYAETSGGTDRRAVASMWSLYYFSYLTIPYVVARVLENQVLPVDFEEMTVALSADGLPRGFGVATSGDRPIDSGEEIFALLAPLMEAHLSKVVAHLKSSGGISPKLSWNNAAVYIDHALRTAGAAPLADQADSMIALRLMPDGTPNPFFDCLRYEEEEDGARVCRRKICCLRYLLPGVPSCGSLCALPSQRKQ</sequence>